<dbReference type="InterPro" id="IPR018095">
    <property type="entry name" value="Thymidylate_kin_CS"/>
</dbReference>
<sequence>MTGKFISFEGTEGVGKTTAINALCDKLTTLGIQFIKTREPGGSVLAEELRAIFLDKTRTIDADTEILLMFAARADHLHQTILPALQAGKWVICDRFCDSTMAYQGFGRYFGDAQAMIKIEQLTQLFVPKLPDITLWLDLDIKTGMSRAGKRGAFDRMEANDIAFFERVYQGLAYQHSKYPARIKRIDAAGTPDEVAKRIDAVLDLF</sequence>
<evidence type="ECO:0000256" key="11">
    <source>
        <dbReference type="HAMAP-Rule" id="MF_00165"/>
    </source>
</evidence>
<evidence type="ECO:0000256" key="8">
    <source>
        <dbReference type="ARBA" id="ARBA00022840"/>
    </source>
</evidence>
<keyword evidence="4 11" id="KW-0808">Transferase</keyword>
<accession>A0ABY6F226</accession>
<dbReference type="InterPro" id="IPR027417">
    <property type="entry name" value="P-loop_NTPase"/>
</dbReference>
<reference evidence="13" key="1">
    <citation type="submission" date="2021-12" db="EMBL/GenBank/DDBJ databases">
        <title>taxonomy of Moraxella sp. ZY201224.</title>
        <authorList>
            <person name="Li F."/>
        </authorList>
    </citation>
    <scope>NUCLEOTIDE SEQUENCE</scope>
    <source>
        <strain evidence="13">ZY201224</strain>
    </source>
</reference>
<evidence type="ECO:0000256" key="10">
    <source>
        <dbReference type="ARBA" id="ARBA00048743"/>
    </source>
</evidence>
<evidence type="ECO:0000256" key="5">
    <source>
        <dbReference type="ARBA" id="ARBA00022727"/>
    </source>
</evidence>
<evidence type="ECO:0000313" key="14">
    <source>
        <dbReference type="Proteomes" id="UP001063782"/>
    </source>
</evidence>
<dbReference type="RefSeq" id="WP_263075562.1">
    <property type="nucleotide sequence ID" value="NZ_CP089977.1"/>
</dbReference>
<keyword evidence="6 11" id="KW-0547">Nucleotide-binding</keyword>
<keyword evidence="8 11" id="KW-0067">ATP-binding</keyword>
<dbReference type="Pfam" id="PF02223">
    <property type="entry name" value="Thymidylate_kin"/>
    <property type="match status" value="1"/>
</dbReference>
<dbReference type="Gene3D" id="3.40.50.300">
    <property type="entry name" value="P-loop containing nucleotide triphosphate hydrolases"/>
    <property type="match status" value="1"/>
</dbReference>
<dbReference type="SUPFAM" id="SSF52540">
    <property type="entry name" value="P-loop containing nucleoside triphosphate hydrolases"/>
    <property type="match status" value="1"/>
</dbReference>
<dbReference type="EC" id="2.7.4.9" evidence="2 11"/>
<dbReference type="NCBIfam" id="TIGR00041">
    <property type="entry name" value="DTMP_kinase"/>
    <property type="match status" value="1"/>
</dbReference>
<evidence type="ECO:0000256" key="2">
    <source>
        <dbReference type="ARBA" id="ARBA00012980"/>
    </source>
</evidence>
<comment type="function">
    <text evidence="11">Phosphorylation of dTMP to form dTDP in both de novo and salvage pathways of dTTP synthesis.</text>
</comment>
<evidence type="ECO:0000256" key="1">
    <source>
        <dbReference type="ARBA" id="ARBA00009776"/>
    </source>
</evidence>
<feature type="domain" description="Thymidylate kinase-like" evidence="12">
    <location>
        <begin position="8"/>
        <end position="199"/>
    </location>
</feature>
<evidence type="ECO:0000259" key="12">
    <source>
        <dbReference type="Pfam" id="PF02223"/>
    </source>
</evidence>
<dbReference type="GO" id="GO:0004798">
    <property type="term" value="F:dTMP kinase activity"/>
    <property type="evidence" value="ECO:0007669"/>
    <property type="project" value="UniProtKB-EC"/>
</dbReference>
<feature type="binding site" evidence="11">
    <location>
        <begin position="10"/>
        <end position="17"/>
    </location>
    <ligand>
        <name>ATP</name>
        <dbReference type="ChEBI" id="CHEBI:30616"/>
    </ligand>
</feature>
<name>A0ABY6F226_9GAMM</name>
<comment type="catalytic activity">
    <reaction evidence="10 11">
        <text>dTMP + ATP = dTDP + ADP</text>
        <dbReference type="Rhea" id="RHEA:13517"/>
        <dbReference type="ChEBI" id="CHEBI:30616"/>
        <dbReference type="ChEBI" id="CHEBI:58369"/>
        <dbReference type="ChEBI" id="CHEBI:63528"/>
        <dbReference type="ChEBI" id="CHEBI:456216"/>
        <dbReference type="EC" id="2.7.4.9"/>
    </reaction>
</comment>
<dbReference type="HAMAP" id="MF_00165">
    <property type="entry name" value="Thymidylate_kinase"/>
    <property type="match status" value="1"/>
</dbReference>
<protein>
    <recommendedName>
        <fullName evidence="3 11">Thymidylate kinase</fullName>
        <ecNumber evidence="2 11">2.7.4.9</ecNumber>
    </recommendedName>
    <alternativeName>
        <fullName evidence="9 11">dTMP kinase</fullName>
    </alternativeName>
</protein>
<organism evidence="13 14">
    <name type="scientific">Moraxella nasicaprae</name>
    <dbReference type="NCBI Taxonomy" id="2904122"/>
    <lineage>
        <taxon>Bacteria</taxon>
        <taxon>Pseudomonadati</taxon>
        <taxon>Pseudomonadota</taxon>
        <taxon>Gammaproteobacteria</taxon>
        <taxon>Moraxellales</taxon>
        <taxon>Moraxellaceae</taxon>
        <taxon>Moraxella</taxon>
    </lineage>
</organism>
<dbReference type="PANTHER" id="PTHR10344">
    <property type="entry name" value="THYMIDYLATE KINASE"/>
    <property type="match status" value="1"/>
</dbReference>
<evidence type="ECO:0000313" key="13">
    <source>
        <dbReference type="EMBL" id="UXZ04082.1"/>
    </source>
</evidence>
<dbReference type="InterPro" id="IPR039430">
    <property type="entry name" value="Thymidylate_kin-like_dom"/>
</dbReference>
<comment type="similarity">
    <text evidence="1 11">Belongs to the thymidylate kinase family.</text>
</comment>
<keyword evidence="7 11" id="KW-0418">Kinase</keyword>
<dbReference type="PROSITE" id="PS01331">
    <property type="entry name" value="THYMIDYLATE_KINASE"/>
    <property type="match status" value="1"/>
</dbReference>
<dbReference type="CDD" id="cd01672">
    <property type="entry name" value="TMPK"/>
    <property type="match status" value="1"/>
</dbReference>
<gene>
    <name evidence="11 13" type="primary">tmk</name>
    <name evidence="13" type="ORF">LU297_05530</name>
</gene>
<dbReference type="Proteomes" id="UP001063782">
    <property type="component" value="Chromosome"/>
</dbReference>
<evidence type="ECO:0000256" key="6">
    <source>
        <dbReference type="ARBA" id="ARBA00022741"/>
    </source>
</evidence>
<evidence type="ECO:0000256" key="3">
    <source>
        <dbReference type="ARBA" id="ARBA00017144"/>
    </source>
</evidence>
<proteinExistence type="inferred from homology"/>
<evidence type="ECO:0000256" key="4">
    <source>
        <dbReference type="ARBA" id="ARBA00022679"/>
    </source>
</evidence>
<keyword evidence="5 11" id="KW-0545">Nucleotide biosynthesis</keyword>
<dbReference type="PANTHER" id="PTHR10344:SF4">
    <property type="entry name" value="UMP-CMP KINASE 2, MITOCHONDRIAL"/>
    <property type="match status" value="1"/>
</dbReference>
<dbReference type="InterPro" id="IPR018094">
    <property type="entry name" value="Thymidylate_kinase"/>
</dbReference>
<dbReference type="EMBL" id="CP089977">
    <property type="protein sequence ID" value="UXZ04082.1"/>
    <property type="molecule type" value="Genomic_DNA"/>
</dbReference>
<evidence type="ECO:0000256" key="7">
    <source>
        <dbReference type="ARBA" id="ARBA00022777"/>
    </source>
</evidence>
<evidence type="ECO:0000256" key="9">
    <source>
        <dbReference type="ARBA" id="ARBA00029962"/>
    </source>
</evidence>
<keyword evidence="14" id="KW-1185">Reference proteome</keyword>